<evidence type="ECO:0000313" key="1">
    <source>
        <dbReference type="EMBL" id="MBB5801510.1"/>
    </source>
</evidence>
<dbReference type="Proteomes" id="UP000552097">
    <property type="component" value="Unassembled WGS sequence"/>
</dbReference>
<evidence type="ECO:0000313" key="2">
    <source>
        <dbReference type="Proteomes" id="UP000552097"/>
    </source>
</evidence>
<dbReference type="Gene3D" id="1.25.40.10">
    <property type="entry name" value="Tetratricopeptide repeat domain"/>
    <property type="match status" value="1"/>
</dbReference>
<dbReference type="EMBL" id="JACHMO010000001">
    <property type="protein sequence ID" value="MBB5801510.1"/>
    <property type="molecule type" value="Genomic_DNA"/>
</dbReference>
<organism evidence="1 2">
    <name type="scientific">Saccharothrix ecbatanensis</name>
    <dbReference type="NCBI Taxonomy" id="1105145"/>
    <lineage>
        <taxon>Bacteria</taxon>
        <taxon>Bacillati</taxon>
        <taxon>Actinomycetota</taxon>
        <taxon>Actinomycetes</taxon>
        <taxon>Pseudonocardiales</taxon>
        <taxon>Pseudonocardiaceae</taxon>
        <taxon>Saccharothrix</taxon>
    </lineage>
</organism>
<proteinExistence type="predicted"/>
<dbReference type="InterPro" id="IPR011990">
    <property type="entry name" value="TPR-like_helical_dom_sf"/>
</dbReference>
<gene>
    <name evidence="1" type="ORF">F4560_001278</name>
</gene>
<comment type="caution">
    <text evidence="1">The sequence shown here is derived from an EMBL/GenBank/DDBJ whole genome shotgun (WGS) entry which is preliminary data.</text>
</comment>
<name>A0A7W9HG09_9PSEU</name>
<protein>
    <submittedName>
        <fullName evidence="1">Tetratricopeptide (TPR) repeat protein</fullName>
    </submittedName>
</protein>
<keyword evidence="2" id="KW-1185">Reference proteome</keyword>
<sequence>MAQQPPRTRLEQRMQEKHLTLREFIATFHEVSKRAGKPTHVSDRQAKRWISGTSDAPRADARRVLERWWGEPVATLLSPPSLEVESVTTNPKEMVMAAGRESVEHAIQAASALDPSALEQLHAEAQRAARAYYVTPPLHLLGDLVRLRNTVYRQLDRTHKPRQQAELYLIAGQVCGLLSSVSWDLGHPDVAEEQARAAHTYGSVIEHSSLQAWARALQVTITFWSGRPRQAAALAAAALDTAPDGTARARLHSVHARALALLGARQEVAVALALADEELDRAGQDPFLDETGGELGFDRSRRALCAGAAYVSLADGERAEAEATAALNLFVTTPAASKWAAGALSARVDLGAARTIRGDLAGAEDALAEVFALDPEYRTEALNLRLLNLGHMLGGTRFRGAVEAGRLGERIEDFAALSPARSSTRPAITNGGYRSSPVMP</sequence>
<accession>A0A7W9HG09</accession>
<dbReference type="AlphaFoldDB" id="A0A7W9HG09"/>
<dbReference type="RefSeq" id="WP_184917434.1">
    <property type="nucleotide sequence ID" value="NZ_JACHMO010000001.1"/>
</dbReference>
<reference evidence="1 2" key="1">
    <citation type="submission" date="2020-08" db="EMBL/GenBank/DDBJ databases">
        <title>Sequencing the genomes of 1000 actinobacteria strains.</title>
        <authorList>
            <person name="Klenk H.-P."/>
        </authorList>
    </citation>
    <scope>NUCLEOTIDE SEQUENCE [LARGE SCALE GENOMIC DNA]</scope>
    <source>
        <strain evidence="1 2">DSM 45486</strain>
    </source>
</reference>